<protein>
    <submittedName>
        <fullName evidence="2">Type-F conjugative transfer system protein TrbI</fullName>
    </submittedName>
</protein>
<keyword evidence="2" id="KW-0614">Plasmid</keyword>
<dbReference type="RefSeq" id="WP_219373701.1">
    <property type="nucleotide sequence ID" value="NZ_CP080035.1"/>
</dbReference>
<keyword evidence="3" id="KW-1185">Reference proteome</keyword>
<dbReference type="Proteomes" id="UP000824334">
    <property type="component" value="Plasmid unnamed1"/>
</dbReference>
<evidence type="ECO:0000313" key="2">
    <source>
        <dbReference type="EMBL" id="QYC12376.1"/>
    </source>
</evidence>
<evidence type="ECO:0000313" key="3">
    <source>
        <dbReference type="Proteomes" id="UP000824334"/>
    </source>
</evidence>
<evidence type="ECO:0000256" key="1">
    <source>
        <dbReference type="SAM" id="MobiDB-lite"/>
    </source>
</evidence>
<proteinExistence type="predicted"/>
<sequence length="172" mass="18271">MDENKSKVQVAKPAPKQRALGQAIVDGAKAWAPTKGQTAAAAIALLTISNVFAWVKISELQASPEIMTVGIRQLTTNYMAQLAMANISPEEVAVRTELYLSVTQDTLRKAAEGRHVLLIAREAVLAGEAPDVTEQVEAAVQAAMKEATARRGAPQQAQPKSEASEALPGFPQ</sequence>
<feature type="region of interest" description="Disordered" evidence="1">
    <location>
        <begin position="147"/>
        <end position="172"/>
    </location>
</feature>
<gene>
    <name evidence="2" type="ORF">KWG56_18620</name>
</gene>
<name>A0ABX8TMB7_9CAUL</name>
<dbReference type="Pfam" id="PF09677">
    <property type="entry name" value="TrbI_Ftype"/>
    <property type="match status" value="1"/>
</dbReference>
<dbReference type="GeneID" id="94377312"/>
<reference evidence="2 3" key="1">
    <citation type="submission" date="2021-07" db="EMBL/GenBank/DDBJ databases">
        <title>Isolation and characterization of bacteria from a gold mining with a capacity of golden bioaccumulation.</title>
        <authorList>
            <person name="Yang X.J."/>
        </authorList>
    </citation>
    <scope>NUCLEOTIDE SEQUENCE [LARGE SCALE GENOMIC DNA]</scope>
    <source>
        <strain evidence="2 3">Au29</strain>
        <plasmid evidence="2 3">unnamed1</plasmid>
    </source>
</reference>
<organism evidence="2 3">
    <name type="scientific">Brevundimonas nasdae</name>
    <dbReference type="NCBI Taxonomy" id="172043"/>
    <lineage>
        <taxon>Bacteria</taxon>
        <taxon>Pseudomonadati</taxon>
        <taxon>Pseudomonadota</taxon>
        <taxon>Alphaproteobacteria</taxon>
        <taxon>Caulobacterales</taxon>
        <taxon>Caulobacteraceae</taxon>
        <taxon>Brevundimonas</taxon>
    </lineage>
</organism>
<accession>A0ABX8TMB7</accession>
<geneLocation type="plasmid" evidence="2 3">
    <name>unnamed1</name>
</geneLocation>
<dbReference type="InterPro" id="IPR014115">
    <property type="entry name" value="TrbI_Ftype"/>
</dbReference>
<dbReference type="EMBL" id="CP080035">
    <property type="protein sequence ID" value="QYC12376.1"/>
    <property type="molecule type" value="Genomic_DNA"/>
</dbReference>